<name>A0A9P5E6T2_9HYPO</name>
<comment type="caution">
    <text evidence="1">The sequence shown here is derived from an EMBL/GenBank/DDBJ whole genome shotgun (WGS) entry which is preliminary data.</text>
</comment>
<keyword evidence="2" id="KW-1185">Reference proteome</keyword>
<reference evidence="1" key="1">
    <citation type="submission" date="2020-01" db="EMBL/GenBank/DDBJ databases">
        <title>Identification and distribution of gene clusters putatively required for synthesis of sphingolipid metabolism inhibitors in phylogenetically diverse species of the filamentous fungus Fusarium.</title>
        <authorList>
            <person name="Kim H.-S."/>
            <person name="Busman M."/>
            <person name="Brown D.W."/>
            <person name="Divon H."/>
            <person name="Uhlig S."/>
            <person name="Proctor R.H."/>
        </authorList>
    </citation>
    <scope>NUCLEOTIDE SEQUENCE</scope>
    <source>
        <strain evidence="1">NRRL 31653</strain>
    </source>
</reference>
<evidence type="ECO:0000313" key="1">
    <source>
        <dbReference type="EMBL" id="KAF4497946.1"/>
    </source>
</evidence>
<dbReference type="Gene3D" id="2.120.10.70">
    <property type="entry name" value="Fucose-specific lectin"/>
    <property type="match status" value="1"/>
</dbReference>
<evidence type="ECO:0000313" key="2">
    <source>
        <dbReference type="Proteomes" id="UP000737391"/>
    </source>
</evidence>
<sequence>MEELRDLKPGEVQFLSSYKPSLLPGDYRVDINQTVLSPSEKESRTLKTEKKFTVVGPSRYHLPAGSIQVVYPAEGDSVPSKTLPHVTLSDAHLPWELNPDKGNVIANEHVNGSLIPWIGLLVFTDDELKTLPPISPQPEVSSTLSVRLGKAQLKVLKPSSTQVPLTNDELDDSAEEKMDVIFINSDAFRAYFSAQMDDNKSETEPAIARYSYLSHIRRSRSTKAQDPTTSTFSIALGHRSGPLEFQSTKTVTAYAHLVSLMGVSDLKFPERGSPDLTALVSLYSWTFSWIAGDDAGVEKAIKDLSDNVRPLKRVFEQPVADDWLKRRLEAGYTLVKHRLQTGEQTFSLFRGPFIPQQPSGSELGNAEASGHGSGLQIIDRSTGIIDITYSAAWSLGRSLAIENSSFTTALSALRARITFLYRESSSSALMDGNTGSISKTTVPDWYQKLQQIAKDTGDPTQVSVSEDGSRWKRARNKLDGSKLETNMPGTNPDSGLEAVRNFLQEEVNILVEDKDWYARELVEPTQEGLYIAKVLDFIYNQLLTLRSVPHNYMFPEPDILDTEAVLTFYVDPLWVDTLVDGALSIGSHSTVDEDFVRHEIKRAINSYLLKVEVRYKHPRVPRWGALVCGSILSVFGDARIRTGSSVAASPQLLVNTKLHDKALLLVLNCRPSDLAEGLTISQPPHQQMYAVGTVLEKGRIRIDPVAATKDDGQRRQAKMNSITAYPGSGPRVFDFETRCLIPTGIMTEYMKQVATLGVEYLETGSSALLSFVLGDKLQEMTIRPTQDQADLGRERQLEPFQLSIKTRHGSADKFGLKSGQSLPSSSGSIPLGFRAQNENLAFVSVAATEQRKMSEVAPYQTKTTVVGVSETVQKSSLTSSCQVVRQQAMPDGTRSIDLTVTVSADKSDTIDAGKLRGIKVKLPLISLMDPTSKVFPTLTLFGSGSASWVSGCAYAAGDIPTFVVQEYLDGFRRYAPPTEISVLDAVCTAVQYASLFTKDLTPQPCRRFVYYNARALPMMDVYNSSTKWPNQVYHSSLKIREALRAIIVYGVSKGEYVPWVVQDFSYAESAVWGVNKRPNTASYEDATKGPVFEPYRLDSYQPEAMEAMEAMDELELRALGTSTLARVRLCLAEEYPVIFAFHFFWETFKTVGPAQSGDEGYPTIEKIPADRHFVGPRLDKNYDVQVGLIVGLDHRKRRILVRSTIENVEYFWMPYKWIIDVYATKSFWIIRNTGRKLSPPVMESVKTDTWCQKWDTLSPWVLKPIKNSATVSMAPNSSISVISREEGVLDMFWISEQGTIERTLENMKPFPGAIASVSVEKQKLDIFWMTASGAICNASTEVNDKSEPAVWAQTIVSGDGTAEPRAGLAATIVRKGILNGEDDISVYCVGPDGSIKHIRPPRGSEGDGKITTIAQAGSAYSYTNLSAVANYICRSPVLDWTEVVDWVTPDGSIDGKRRVIDRDWFDLWESRGESGLVWLNSRISAFLRYRDGTLTVYYVHNEERIYYDYDLISVQDNQPYKNHCEIDAIGEQGSKVRRDSDIKALSIGSQEKSKDMVLWQDEHGRLIMGYNGAIIQLSRDRGVRRGSPLGIALCSGIPVIGMKTGDGVISAGYWGVLPE</sequence>
<dbReference type="EMBL" id="LUFC02000393">
    <property type="protein sequence ID" value="KAF4497946.1"/>
    <property type="molecule type" value="Genomic_DNA"/>
</dbReference>
<dbReference type="Gene3D" id="3.90.70.10">
    <property type="entry name" value="Cysteine proteinases"/>
    <property type="match status" value="1"/>
</dbReference>
<protein>
    <submittedName>
        <fullName evidence="1">Uncharacterized protein</fullName>
    </submittedName>
</protein>
<dbReference type="SUPFAM" id="SSF89372">
    <property type="entry name" value="Fucose-specific lectin"/>
    <property type="match status" value="1"/>
</dbReference>
<organism evidence="1 2">
    <name type="scientific">Fusarium agapanthi</name>
    <dbReference type="NCBI Taxonomy" id="1803897"/>
    <lineage>
        <taxon>Eukaryota</taxon>
        <taxon>Fungi</taxon>
        <taxon>Dikarya</taxon>
        <taxon>Ascomycota</taxon>
        <taxon>Pezizomycotina</taxon>
        <taxon>Sordariomycetes</taxon>
        <taxon>Hypocreomycetidae</taxon>
        <taxon>Hypocreales</taxon>
        <taxon>Nectriaceae</taxon>
        <taxon>Fusarium</taxon>
        <taxon>Fusarium fujikuroi species complex</taxon>
    </lineage>
</organism>
<dbReference type="OrthoDB" id="3029913at2759"/>
<dbReference type="Proteomes" id="UP000737391">
    <property type="component" value="Unassembled WGS sequence"/>
</dbReference>
<proteinExistence type="predicted"/>
<accession>A0A9P5E6T2</accession>
<gene>
    <name evidence="1" type="ORF">FAGAP_5893</name>
</gene>